<dbReference type="PANTHER" id="PTHR43685:SF2">
    <property type="entry name" value="GLYCOSYLTRANSFERASE 2-LIKE DOMAIN-CONTAINING PROTEIN"/>
    <property type="match status" value="1"/>
</dbReference>
<dbReference type="Gene3D" id="3.90.550.10">
    <property type="entry name" value="Spore Coat Polysaccharide Biosynthesis Protein SpsA, Chain A"/>
    <property type="match status" value="1"/>
</dbReference>
<dbReference type="InterPro" id="IPR006342">
    <property type="entry name" value="FkbM_mtfrase"/>
</dbReference>
<accession>A0A4R1N2J0</accession>
<comment type="caution">
    <text evidence="3">The sequence shown here is derived from an EMBL/GenBank/DDBJ whole genome shotgun (WGS) entry which is preliminary data.</text>
</comment>
<dbReference type="Pfam" id="PF05050">
    <property type="entry name" value="Methyltransf_21"/>
    <property type="match status" value="1"/>
</dbReference>
<feature type="domain" description="Glycosyltransferase 2-like" evidence="1">
    <location>
        <begin position="279"/>
        <end position="393"/>
    </location>
</feature>
<dbReference type="InterPro" id="IPR029063">
    <property type="entry name" value="SAM-dependent_MTases_sf"/>
</dbReference>
<dbReference type="InterPro" id="IPR029044">
    <property type="entry name" value="Nucleotide-diphossugar_trans"/>
</dbReference>
<keyword evidence="3" id="KW-0489">Methyltransferase</keyword>
<evidence type="ECO:0000259" key="2">
    <source>
        <dbReference type="Pfam" id="PF05050"/>
    </source>
</evidence>
<dbReference type="GO" id="GO:0008168">
    <property type="term" value="F:methyltransferase activity"/>
    <property type="evidence" value="ECO:0007669"/>
    <property type="project" value="UniProtKB-KW"/>
</dbReference>
<feature type="domain" description="Methyltransferase FkbM" evidence="2">
    <location>
        <begin position="60"/>
        <end position="224"/>
    </location>
</feature>
<reference evidence="3 4" key="1">
    <citation type="submission" date="2019-03" db="EMBL/GenBank/DDBJ databases">
        <title>Genomic Encyclopedia of Archaeal and Bacterial Type Strains, Phase II (KMG-II): from individual species to whole genera.</title>
        <authorList>
            <person name="Goeker M."/>
        </authorList>
    </citation>
    <scope>NUCLEOTIDE SEQUENCE [LARGE SCALE GENOMIC DNA]</scope>
    <source>
        <strain evidence="3 4">DSM 26433</strain>
    </source>
</reference>
<evidence type="ECO:0000313" key="4">
    <source>
        <dbReference type="Proteomes" id="UP000295673"/>
    </source>
</evidence>
<evidence type="ECO:0000313" key="3">
    <source>
        <dbReference type="EMBL" id="TCL00601.1"/>
    </source>
</evidence>
<organism evidence="3 4">
    <name type="scientific">Shimia isoporae</name>
    <dbReference type="NCBI Taxonomy" id="647720"/>
    <lineage>
        <taxon>Bacteria</taxon>
        <taxon>Pseudomonadati</taxon>
        <taxon>Pseudomonadota</taxon>
        <taxon>Alphaproteobacteria</taxon>
        <taxon>Rhodobacterales</taxon>
        <taxon>Roseobacteraceae</taxon>
    </lineage>
</organism>
<dbReference type="Proteomes" id="UP000295673">
    <property type="component" value="Unassembled WGS sequence"/>
</dbReference>
<dbReference type="Pfam" id="PF00535">
    <property type="entry name" value="Glycos_transf_2"/>
    <property type="match status" value="1"/>
</dbReference>
<dbReference type="NCBIfam" id="TIGR01444">
    <property type="entry name" value="fkbM_fam"/>
    <property type="match status" value="1"/>
</dbReference>
<dbReference type="RefSeq" id="WP_165929210.1">
    <property type="nucleotide sequence ID" value="NZ_SMGR01000003.1"/>
</dbReference>
<keyword evidence="4" id="KW-1185">Reference proteome</keyword>
<dbReference type="PANTHER" id="PTHR43685">
    <property type="entry name" value="GLYCOSYLTRANSFERASE"/>
    <property type="match status" value="1"/>
</dbReference>
<proteinExistence type="predicted"/>
<dbReference type="GO" id="GO:0032259">
    <property type="term" value="P:methylation"/>
    <property type="evidence" value="ECO:0007669"/>
    <property type="project" value="UniProtKB-KW"/>
</dbReference>
<keyword evidence="3" id="KW-0808">Transferase</keyword>
<dbReference type="InterPro" id="IPR050834">
    <property type="entry name" value="Glycosyltransf_2"/>
</dbReference>
<name>A0A4R1N2J0_9RHOB</name>
<dbReference type="Gene3D" id="3.40.50.150">
    <property type="entry name" value="Vaccinia Virus protein VP39"/>
    <property type="match status" value="1"/>
</dbReference>
<evidence type="ECO:0000259" key="1">
    <source>
        <dbReference type="Pfam" id="PF00535"/>
    </source>
</evidence>
<sequence length="596" mass="66530">MSKNNFIEEHINKFQIQHPDIEVALREQYGQLSEDIIVDGLLSAWAQRTGANLSDYRYLEIGANHPIATSSSYLLQRLYGMTGVLVEANLDLHDALQAARPEDEILYCAVTNEDVNEVEFFISNQSELSSLSRSFVEEWQGGKVGLAEARTVPAMRVNALLEAHFSDNPPVFLAVDVEGMDLDILQDVDWVHWRPVVVQAEPSDHFVEGQSTSIIQYMHTKGYVLAARTEINLIFVDREELFGMTSLISADANGSKLPIPSAPFVSPKYEYSETVSVGIVTRTKNRAVLLRRALESVKDQTYPHWQLVIVNDGGQPEPVDALVNSVFGNDKRVSVIHHPESVGMEAASNSGLSRLNTELGIIHDDDDSWAPDMLAVATAVLREANAKIPSVRGVVTRVNWVLETVTANQIQIDKIAPWNDQSPDRLTEGLISLARMSMQNLFPPIAFVFDLTLARKLGGFDQNLPVLGDWDFNLRFCMEADIWVHPELLAFYHHRNEATGDLGNSVVAGKAKHDLYNGYIRNKLLRAAHTPLEATMVLLREQGLQTQSLENKLNHTYFDLNGGTLASSLSRGGSKKQKTKFGAFLSELNRKRKRVF</sequence>
<dbReference type="AlphaFoldDB" id="A0A4R1N2J0"/>
<dbReference type="InterPro" id="IPR001173">
    <property type="entry name" value="Glyco_trans_2-like"/>
</dbReference>
<dbReference type="SUPFAM" id="SSF53335">
    <property type="entry name" value="S-adenosyl-L-methionine-dependent methyltransferases"/>
    <property type="match status" value="1"/>
</dbReference>
<protein>
    <submittedName>
        <fullName evidence="3">FkbM family methyltransferase</fullName>
    </submittedName>
</protein>
<dbReference type="SUPFAM" id="SSF53448">
    <property type="entry name" value="Nucleotide-diphospho-sugar transferases"/>
    <property type="match status" value="1"/>
</dbReference>
<gene>
    <name evidence="3" type="ORF">BXY66_3245</name>
</gene>
<dbReference type="EMBL" id="SMGR01000003">
    <property type="protein sequence ID" value="TCL00601.1"/>
    <property type="molecule type" value="Genomic_DNA"/>
</dbReference>